<evidence type="ECO:0000313" key="2">
    <source>
        <dbReference type="EMBL" id="GEU35652.1"/>
    </source>
</evidence>
<gene>
    <name evidence="2" type="ORF">Tci_007630</name>
</gene>
<dbReference type="AlphaFoldDB" id="A0A6L2JG49"/>
<reference evidence="2" key="1">
    <citation type="journal article" date="2019" name="Sci. Rep.">
        <title>Draft genome of Tanacetum cinerariifolium, the natural source of mosquito coil.</title>
        <authorList>
            <person name="Yamashiro T."/>
            <person name="Shiraishi A."/>
            <person name="Satake H."/>
            <person name="Nakayama K."/>
        </authorList>
    </citation>
    <scope>NUCLEOTIDE SEQUENCE</scope>
</reference>
<comment type="caution">
    <text evidence="2">The sequence shown here is derived from an EMBL/GenBank/DDBJ whole genome shotgun (WGS) entry which is preliminary data.</text>
</comment>
<organism evidence="2">
    <name type="scientific">Tanacetum cinerariifolium</name>
    <name type="common">Dalmatian daisy</name>
    <name type="synonym">Chrysanthemum cinerariifolium</name>
    <dbReference type="NCBI Taxonomy" id="118510"/>
    <lineage>
        <taxon>Eukaryota</taxon>
        <taxon>Viridiplantae</taxon>
        <taxon>Streptophyta</taxon>
        <taxon>Embryophyta</taxon>
        <taxon>Tracheophyta</taxon>
        <taxon>Spermatophyta</taxon>
        <taxon>Magnoliopsida</taxon>
        <taxon>eudicotyledons</taxon>
        <taxon>Gunneridae</taxon>
        <taxon>Pentapetalae</taxon>
        <taxon>asterids</taxon>
        <taxon>campanulids</taxon>
        <taxon>Asterales</taxon>
        <taxon>Asteraceae</taxon>
        <taxon>Asteroideae</taxon>
        <taxon>Anthemideae</taxon>
        <taxon>Anthemidinae</taxon>
        <taxon>Tanacetum</taxon>
    </lineage>
</organism>
<evidence type="ECO:0000256" key="1">
    <source>
        <dbReference type="SAM" id="MobiDB-lite"/>
    </source>
</evidence>
<dbReference type="EMBL" id="BKCJ010000716">
    <property type="protein sequence ID" value="GEU35652.1"/>
    <property type="molecule type" value="Genomic_DNA"/>
</dbReference>
<protein>
    <submittedName>
        <fullName evidence="2">Uncharacterized protein</fullName>
    </submittedName>
</protein>
<feature type="compositionally biased region" description="Basic and acidic residues" evidence="1">
    <location>
        <begin position="121"/>
        <end position="159"/>
    </location>
</feature>
<accession>A0A6L2JG49</accession>
<feature type="region of interest" description="Disordered" evidence="1">
    <location>
        <begin position="104"/>
        <end position="167"/>
    </location>
</feature>
<name>A0A6L2JG49_TANCI</name>
<proteinExistence type="predicted"/>
<sequence length="167" mass="19609">MEYLVKISKKAPIMELKRRHLTITILTPYILYPSRKIRRICAYTSQETTKEQRPIRRIIFRVPPYPFNYPTRWLIMEEILAKFIGEELSKVMINVLIPKNKVNEGTIRGGKMTSKATSSKEINETRINENEPPRFEQDVQEKPHDDGVKNKSSSIRERTTQPLVKPQ</sequence>